<reference evidence="2 3" key="1">
    <citation type="submission" date="2024-09" db="EMBL/GenBank/DDBJ databases">
        <title>Novel species of the genus Pelomonas and Roseateles isolated from streams.</title>
        <authorList>
            <person name="Lu H."/>
        </authorList>
    </citation>
    <scope>NUCLEOTIDE SEQUENCE [LARGE SCALE GENOMIC DNA]</scope>
    <source>
        <strain evidence="2 3">BYS96W</strain>
    </source>
</reference>
<sequence>MRSVQFLLVGGLLLAACMLLGRLFAAEFPHARLAARVAFIGIWAALTLFNLWVGVSRAGYSLAEEAPIFLFLFGLPTAACLALGWLRG</sequence>
<evidence type="ECO:0000256" key="1">
    <source>
        <dbReference type="SAM" id="Phobius"/>
    </source>
</evidence>
<keyword evidence="3" id="KW-1185">Reference proteome</keyword>
<accession>A0ABW7GB13</accession>
<gene>
    <name evidence="2" type="ORF">ACG00X_20130</name>
</gene>
<feature type="transmembrane region" description="Helical" evidence="1">
    <location>
        <begin position="67"/>
        <end position="86"/>
    </location>
</feature>
<comment type="caution">
    <text evidence="2">The sequence shown here is derived from an EMBL/GenBank/DDBJ whole genome shotgun (WGS) entry which is preliminary data.</text>
</comment>
<evidence type="ECO:0000313" key="2">
    <source>
        <dbReference type="EMBL" id="MFG6459149.1"/>
    </source>
</evidence>
<protein>
    <submittedName>
        <fullName evidence="2">Uncharacterized protein</fullName>
    </submittedName>
</protein>
<dbReference type="Proteomes" id="UP001606305">
    <property type="component" value="Unassembled WGS sequence"/>
</dbReference>
<keyword evidence="1" id="KW-0812">Transmembrane</keyword>
<dbReference type="EMBL" id="JBIGIA010000018">
    <property type="protein sequence ID" value="MFG6459149.1"/>
    <property type="molecule type" value="Genomic_DNA"/>
</dbReference>
<proteinExistence type="predicted"/>
<evidence type="ECO:0000313" key="3">
    <source>
        <dbReference type="Proteomes" id="UP001606305"/>
    </source>
</evidence>
<keyword evidence="1" id="KW-1133">Transmembrane helix</keyword>
<name>A0ABW7GB13_9BURK</name>
<organism evidence="2 3">
    <name type="scientific">Pelomonas nitida</name>
    <dbReference type="NCBI Taxonomy" id="3299027"/>
    <lineage>
        <taxon>Bacteria</taxon>
        <taxon>Pseudomonadati</taxon>
        <taxon>Pseudomonadota</taxon>
        <taxon>Betaproteobacteria</taxon>
        <taxon>Burkholderiales</taxon>
        <taxon>Sphaerotilaceae</taxon>
        <taxon>Roseateles</taxon>
    </lineage>
</organism>
<keyword evidence="1" id="KW-0472">Membrane</keyword>
<dbReference type="RefSeq" id="WP_394490843.1">
    <property type="nucleotide sequence ID" value="NZ_JBIGIA010000018.1"/>
</dbReference>
<feature type="transmembrane region" description="Helical" evidence="1">
    <location>
        <begin position="35"/>
        <end position="55"/>
    </location>
</feature>
<dbReference type="PROSITE" id="PS51257">
    <property type="entry name" value="PROKAR_LIPOPROTEIN"/>
    <property type="match status" value="1"/>
</dbReference>